<dbReference type="Gramene" id="TraesJUL5B03G02955250.1">
    <property type="protein sequence ID" value="TraesJUL5B03G02955250.1"/>
    <property type="gene ID" value="TraesJUL5B03G02955250"/>
</dbReference>
<dbReference type="PANTHER" id="PTHR10501">
    <property type="entry name" value="U1 SMALL NUCLEAR RIBONUCLEOPROTEIN A/U2 SMALL NUCLEAR RIBONUCLEOPROTEIN B"/>
    <property type="match status" value="1"/>
</dbReference>
<evidence type="ECO:0000256" key="1">
    <source>
        <dbReference type="ARBA" id="ARBA00022884"/>
    </source>
</evidence>
<dbReference type="Gramene" id="TraesLDM5B03G02936610.2">
    <property type="protein sequence ID" value="TraesLDM5B03G02936610.2"/>
    <property type="gene ID" value="TraesLDM5B03G02936610"/>
</dbReference>
<dbReference type="Gramene" id="TraesNOR5B03G02961180.1">
    <property type="protein sequence ID" value="TraesNOR5B03G02961180.1"/>
    <property type="gene ID" value="TraesNOR5B03G02961180"/>
</dbReference>
<evidence type="ECO:0000313" key="4">
    <source>
        <dbReference type="EnsemblPlants" id="TraesCS5B02G316100.1"/>
    </source>
</evidence>
<keyword evidence="1 2" id="KW-0694">RNA-binding</keyword>
<dbReference type="Gramene" id="TraesJUL5B03G02955250.2">
    <property type="protein sequence ID" value="TraesJUL5B03G02955250.2"/>
    <property type="gene ID" value="TraesJUL5B03G02955250"/>
</dbReference>
<feature type="domain" description="RRM" evidence="3">
    <location>
        <begin position="278"/>
        <end position="358"/>
    </location>
</feature>
<protein>
    <recommendedName>
        <fullName evidence="3">RRM domain-containing protein</fullName>
    </recommendedName>
</protein>
<dbReference type="Pfam" id="PF00076">
    <property type="entry name" value="RRM_1"/>
    <property type="match status" value="1"/>
</dbReference>
<sequence>MAARNSSAFASDAVHQAAMAVPKSPVLDADPLHQAAASGGIDGVPGALPTEQGSLTALPPLQAAPEMALQQRATYITEPPPPQGTPVMKTAPQQGAYMAAPTPPQGPPVTHLVMQGANTVVPISLREPVITVPPQGRPVMAPLPFPAGPPSFIHDAGYMMGQSLLPAGPQPMTGLQPPPAGYMMGHPLLRASPLPMTALHLPQAVHMMARPPLPAGPPPLKRHRPDYFDMPFGPRMTGCEQEMAGFDESMGLPYGPYINNEMPSIGSYEPYLPSEASNTLHVEGFPPKCTRWELAHIFRPFTGFCAVRLVNTGYNSRHVIAYADFETPAQAFSAMKSLQGYLFDMHDRYSVKLDLQFLPGPSKASRSRSYFSEMR</sequence>
<dbReference type="Gramene" id="TraesCS5B03G0799300.1">
    <property type="protein sequence ID" value="TraesCS5B03G0799300.1.CDS"/>
    <property type="gene ID" value="TraesCS5B03G0799300"/>
</dbReference>
<dbReference type="InterPro" id="IPR035979">
    <property type="entry name" value="RBD_domain_sf"/>
</dbReference>
<dbReference type="PaxDb" id="4565-Traes_5BL_1C87E7E50.1"/>
<dbReference type="Proteomes" id="UP000019116">
    <property type="component" value="Chromosome 5B"/>
</dbReference>
<dbReference type="Gene3D" id="3.30.70.330">
    <property type="match status" value="1"/>
</dbReference>
<dbReference type="InterPro" id="IPR000504">
    <property type="entry name" value="RRM_dom"/>
</dbReference>
<dbReference type="STRING" id="4565.A0A3B6LQQ7"/>
<proteinExistence type="predicted"/>
<dbReference type="CDD" id="cd21618">
    <property type="entry name" value="RRM_AtNSRA_like"/>
    <property type="match status" value="1"/>
</dbReference>
<evidence type="ECO:0000259" key="3">
    <source>
        <dbReference type="PROSITE" id="PS50102"/>
    </source>
</evidence>
<dbReference type="RefSeq" id="XP_044389803.1">
    <property type="nucleotide sequence ID" value="XM_044533868.1"/>
</dbReference>
<dbReference type="Gramene" id="TraesLAC5B03G02887960.1">
    <property type="protein sequence ID" value="TraesLAC5B03G02887960.1"/>
    <property type="gene ID" value="TraesLAC5B03G02887960"/>
</dbReference>
<dbReference type="Gramene" id="TraesLAC5B03G02887960.2">
    <property type="protein sequence ID" value="TraesLAC5B03G02887960.2"/>
    <property type="gene ID" value="TraesLAC5B03G02887960"/>
</dbReference>
<organism evidence="4">
    <name type="scientific">Triticum aestivum</name>
    <name type="common">Wheat</name>
    <dbReference type="NCBI Taxonomy" id="4565"/>
    <lineage>
        <taxon>Eukaryota</taxon>
        <taxon>Viridiplantae</taxon>
        <taxon>Streptophyta</taxon>
        <taxon>Embryophyta</taxon>
        <taxon>Tracheophyta</taxon>
        <taxon>Spermatophyta</taxon>
        <taxon>Magnoliopsida</taxon>
        <taxon>Liliopsida</taxon>
        <taxon>Poales</taxon>
        <taxon>Poaceae</taxon>
        <taxon>BOP clade</taxon>
        <taxon>Pooideae</taxon>
        <taxon>Triticodae</taxon>
        <taxon>Triticeae</taxon>
        <taxon>Triticinae</taxon>
        <taxon>Triticum</taxon>
    </lineage>
</organism>
<evidence type="ECO:0000256" key="2">
    <source>
        <dbReference type="PROSITE-ProRule" id="PRU00176"/>
    </source>
</evidence>
<dbReference type="Gramene" id="TraesWEE_scaffold_013277_01G000100.1">
    <property type="protein sequence ID" value="TraesWEE_scaffold_013277_01G000100.1"/>
    <property type="gene ID" value="TraesWEE_scaffold_013277_01G000100"/>
</dbReference>
<name>A0A3B6LQQ7_WHEAT</name>
<gene>
    <name evidence="4" type="primary">LOC123112777</name>
</gene>
<dbReference type="Gramene" id="TraesCAD_scaffold_014692_01G000100.1">
    <property type="protein sequence ID" value="TraesCAD_scaffold_014692_01G000100.1"/>
    <property type="gene ID" value="TraesCAD_scaffold_014692_01G000100"/>
</dbReference>
<dbReference type="AlphaFoldDB" id="A0A3B6LQQ7"/>
<evidence type="ECO:0000313" key="5">
    <source>
        <dbReference type="Proteomes" id="UP000019116"/>
    </source>
</evidence>
<dbReference type="Gramene" id="TraesLDM5B03G02936610.1">
    <property type="protein sequence ID" value="TraesLDM5B03G02936610.1"/>
    <property type="gene ID" value="TraesLDM5B03G02936610"/>
</dbReference>
<reference evidence="4" key="2">
    <citation type="submission" date="2018-10" db="UniProtKB">
        <authorList>
            <consortium name="EnsemblPlants"/>
        </authorList>
    </citation>
    <scope>IDENTIFICATION</scope>
</reference>
<dbReference type="GO" id="GO:0003729">
    <property type="term" value="F:mRNA binding"/>
    <property type="evidence" value="ECO:0000318"/>
    <property type="project" value="GO_Central"/>
</dbReference>
<dbReference type="SMR" id="A0A3B6LQQ7"/>
<dbReference type="OrthoDB" id="599358at2759"/>
<dbReference type="EnsemblPlants" id="TraesCS5B02G316100.1">
    <property type="protein sequence ID" value="TraesCS5B02G316100.1"/>
    <property type="gene ID" value="TraesCS5B02G316100"/>
</dbReference>
<dbReference type="SMART" id="SM00360">
    <property type="entry name" value="RRM"/>
    <property type="match status" value="1"/>
</dbReference>
<accession>A0A3B6LQQ7</accession>
<dbReference type="SUPFAM" id="SSF54928">
    <property type="entry name" value="RNA-binding domain, RBD"/>
    <property type="match status" value="1"/>
</dbReference>
<keyword evidence="5" id="KW-1185">Reference proteome</keyword>
<dbReference type="PROSITE" id="PS50102">
    <property type="entry name" value="RRM"/>
    <property type="match status" value="1"/>
</dbReference>
<dbReference type="Gramene" id="TraesCS5B02G316100.1">
    <property type="protein sequence ID" value="TraesCS5B02G316100.1"/>
    <property type="gene ID" value="TraesCS5B02G316100"/>
</dbReference>
<dbReference type="OMA" id="HQQETAI"/>
<reference evidence="4" key="1">
    <citation type="submission" date="2018-08" db="EMBL/GenBank/DDBJ databases">
        <authorList>
            <person name="Rossello M."/>
        </authorList>
    </citation>
    <scope>NUCLEOTIDE SEQUENCE [LARGE SCALE GENOMIC DNA]</scope>
    <source>
        <strain evidence="4">cv. Chinese Spring</strain>
    </source>
</reference>
<dbReference type="InterPro" id="IPR012677">
    <property type="entry name" value="Nucleotide-bd_a/b_plait_sf"/>
</dbReference>
<dbReference type="GeneID" id="123112777"/>